<dbReference type="EMBL" id="KV744984">
    <property type="protein sequence ID" value="OCK79878.1"/>
    <property type="molecule type" value="Genomic_DNA"/>
</dbReference>
<evidence type="ECO:0000256" key="2">
    <source>
        <dbReference type="ARBA" id="ARBA00022857"/>
    </source>
</evidence>
<evidence type="ECO:0000256" key="4">
    <source>
        <dbReference type="RuleBase" id="RU000363"/>
    </source>
</evidence>
<keyword evidence="3" id="KW-0560">Oxidoreductase</keyword>
<organism evidence="5 6">
    <name type="scientific">Lepidopterella palustris CBS 459.81</name>
    <dbReference type="NCBI Taxonomy" id="1314670"/>
    <lineage>
        <taxon>Eukaryota</taxon>
        <taxon>Fungi</taxon>
        <taxon>Dikarya</taxon>
        <taxon>Ascomycota</taxon>
        <taxon>Pezizomycotina</taxon>
        <taxon>Dothideomycetes</taxon>
        <taxon>Pleosporomycetidae</taxon>
        <taxon>Mytilinidiales</taxon>
        <taxon>Argynnaceae</taxon>
        <taxon>Lepidopterella</taxon>
    </lineage>
</organism>
<evidence type="ECO:0000256" key="3">
    <source>
        <dbReference type="ARBA" id="ARBA00023002"/>
    </source>
</evidence>
<dbReference type="InterPro" id="IPR036291">
    <property type="entry name" value="NAD(P)-bd_dom_sf"/>
</dbReference>
<dbReference type="Pfam" id="PF00106">
    <property type="entry name" value="adh_short"/>
    <property type="match status" value="1"/>
</dbReference>
<dbReference type="OrthoDB" id="1669814at2759"/>
<dbReference type="GO" id="GO:0048038">
    <property type="term" value="F:quinone binding"/>
    <property type="evidence" value="ECO:0007669"/>
    <property type="project" value="TreeGrafter"/>
</dbReference>
<dbReference type="PROSITE" id="PS00061">
    <property type="entry name" value="ADH_SHORT"/>
    <property type="match status" value="1"/>
</dbReference>
<keyword evidence="2" id="KW-0521">NADP</keyword>
<protein>
    <submittedName>
        <fullName evidence="5">NAD(P)-binding protein</fullName>
    </submittedName>
</protein>
<dbReference type="Gene3D" id="3.40.50.720">
    <property type="entry name" value="NAD(P)-binding Rossmann-like Domain"/>
    <property type="match status" value="1"/>
</dbReference>
<dbReference type="PRINTS" id="PR00081">
    <property type="entry name" value="GDHRDH"/>
</dbReference>
<dbReference type="InterPro" id="IPR020904">
    <property type="entry name" value="Sc_DH/Rdtase_CS"/>
</dbReference>
<evidence type="ECO:0000256" key="1">
    <source>
        <dbReference type="ARBA" id="ARBA00006484"/>
    </source>
</evidence>
<dbReference type="InterPro" id="IPR002347">
    <property type="entry name" value="SDR_fam"/>
</dbReference>
<gene>
    <name evidence="5" type="ORF">K432DRAFT_298914</name>
</gene>
<dbReference type="PANTHER" id="PTHR42760">
    <property type="entry name" value="SHORT-CHAIN DEHYDROGENASES/REDUCTASES FAMILY MEMBER"/>
    <property type="match status" value="1"/>
</dbReference>
<accession>A0A8E2JEV1</accession>
<dbReference type="GO" id="GO:0016616">
    <property type="term" value="F:oxidoreductase activity, acting on the CH-OH group of donors, NAD or NADP as acceptor"/>
    <property type="evidence" value="ECO:0007669"/>
    <property type="project" value="TreeGrafter"/>
</dbReference>
<evidence type="ECO:0000313" key="6">
    <source>
        <dbReference type="Proteomes" id="UP000250266"/>
    </source>
</evidence>
<dbReference type="PRINTS" id="PR00080">
    <property type="entry name" value="SDRFAMILY"/>
</dbReference>
<reference evidence="5 6" key="1">
    <citation type="journal article" date="2016" name="Nat. Commun.">
        <title>Ectomycorrhizal ecology is imprinted in the genome of the dominant symbiotic fungus Cenococcum geophilum.</title>
        <authorList>
            <consortium name="DOE Joint Genome Institute"/>
            <person name="Peter M."/>
            <person name="Kohler A."/>
            <person name="Ohm R.A."/>
            <person name="Kuo A."/>
            <person name="Krutzmann J."/>
            <person name="Morin E."/>
            <person name="Arend M."/>
            <person name="Barry K.W."/>
            <person name="Binder M."/>
            <person name="Choi C."/>
            <person name="Clum A."/>
            <person name="Copeland A."/>
            <person name="Grisel N."/>
            <person name="Haridas S."/>
            <person name="Kipfer T."/>
            <person name="LaButti K."/>
            <person name="Lindquist E."/>
            <person name="Lipzen A."/>
            <person name="Maire R."/>
            <person name="Meier B."/>
            <person name="Mihaltcheva S."/>
            <person name="Molinier V."/>
            <person name="Murat C."/>
            <person name="Poggeler S."/>
            <person name="Quandt C.A."/>
            <person name="Sperisen C."/>
            <person name="Tritt A."/>
            <person name="Tisserant E."/>
            <person name="Crous P.W."/>
            <person name="Henrissat B."/>
            <person name="Nehls U."/>
            <person name="Egli S."/>
            <person name="Spatafora J.W."/>
            <person name="Grigoriev I.V."/>
            <person name="Martin F.M."/>
        </authorList>
    </citation>
    <scope>NUCLEOTIDE SEQUENCE [LARGE SCALE GENOMIC DNA]</scope>
    <source>
        <strain evidence="5 6">CBS 459.81</strain>
    </source>
</reference>
<dbReference type="AlphaFoldDB" id="A0A8E2JEV1"/>
<dbReference type="Proteomes" id="UP000250266">
    <property type="component" value="Unassembled WGS sequence"/>
</dbReference>
<dbReference type="Pfam" id="PF13561">
    <property type="entry name" value="adh_short_C2"/>
    <property type="match status" value="1"/>
</dbReference>
<name>A0A8E2JEV1_9PEZI</name>
<dbReference type="SUPFAM" id="SSF51735">
    <property type="entry name" value="NAD(P)-binding Rossmann-fold domains"/>
    <property type="match status" value="1"/>
</dbReference>
<dbReference type="GO" id="GO:0006633">
    <property type="term" value="P:fatty acid biosynthetic process"/>
    <property type="evidence" value="ECO:0007669"/>
    <property type="project" value="TreeGrafter"/>
</dbReference>
<comment type="similarity">
    <text evidence="1 4">Belongs to the short-chain dehydrogenases/reductases (SDR) family.</text>
</comment>
<sequence length="308" mass="32738">MPPRLPSGKSISPLLHRVHPNLTRRYTTTNLTGKHALITGGSRGIGLAIARHLAFHSCRVTLLSRNEVSLRTALSILPKPPPSSPPHRYIVGDISSSQFWEDASSSARRSSVPASASLSSDIPNPSSNTGFDTTRIDILVNAAGITHPRLLIRSAPSDLERVIQTNLTGSMLAIRHLVKAKLLRAETTGSWQSKWSPVVINLASLLAVQGGRGAVAYSASKAGVLGLTRALAAELGPTGIRVNAIVPGYIKTQMTAAMDPRIRSQVLQRIPLGRFGQADEVAEAALFLATNQYANNCVINLDGGLSAT</sequence>
<keyword evidence="6" id="KW-1185">Reference proteome</keyword>
<dbReference type="PANTHER" id="PTHR42760:SF133">
    <property type="entry name" value="3-OXOACYL-[ACYL-CARRIER-PROTEIN] REDUCTASE"/>
    <property type="match status" value="1"/>
</dbReference>
<proteinExistence type="inferred from homology"/>
<evidence type="ECO:0000313" key="5">
    <source>
        <dbReference type="EMBL" id="OCK79878.1"/>
    </source>
</evidence>